<dbReference type="RefSeq" id="WP_379694654.1">
    <property type="nucleotide sequence ID" value="NZ_JBHSXH010000011.1"/>
</dbReference>
<reference evidence="1 2" key="1">
    <citation type="journal article" date="2019" name="Int. J. Syst. Evol. Microbiol.">
        <title>The Global Catalogue of Microorganisms (GCM) 10K type strain sequencing project: providing services to taxonomists for standard genome sequencing and annotation.</title>
        <authorList>
            <consortium name="The Broad Institute Genomics Platform"/>
            <consortium name="The Broad Institute Genome Sequencing Center for Infectious Disease"/>
            <person name="Wu L."/>
            <person name="Ma J."/>
        </authorList>
    </citation>
    <scope>NUCLEOTIDE SEQUENCE [LARGE SCALE GENOMIC DNA]</scope>
    <source>
        <strain evidence="1 2">YIM 94188</strain>
    </source>
</reference>
<organism evidence="1 2">
    <name type="scientific">Halopelagius fulvigenes</name>
    <dbReference type="NCBI Taxonomy" id="1198324"/>
    <lineage>
        <taxon>Archaea</taxon>
        <taxon>Methanobacteriati</taxon>
        <taxon>Methanobacteriota</taxon>
        <taxon>Stenosarchaea group</taxon>
        <taxon>Halobacteria</taxon>
        <taxon>Halobacteriales</taxon>
        <taxon>Haloferacaceae</taxon>
    </lineage>
</organism>
<comment type="caution">
    <text evidence="1">The sequence shown here is derived from an EMBL/GenBank/DDBJ whole genome shotgun (WGS) entry which is preliminary data.</text>
</comment>
<evidence type="ECO:0008006" key="3">
    <source>
        <dbReference type="Google" id="ProtNLM"/>
    </source>
</evidence>
<evidence type="ECO:0000313" key="2">
    <source>
        <dbReference type="Proteomes" id="UP001596408"/>
    </source>
</evidence>
<dbReference type="Proteomes" id="UP001596408">
    <property type="component" value="Unassembled WGS sequence"/>
</dbReference>
<keyword evidence="2" id="KW-1185">Reference proteome</keyword>
<dbReference type="AlphaFoldDB" id="A0ABD5TXI5"/>
<dbReference type="EMBL" id="JBHSXH010000011">
    <property type="protein sequence ID" value="MFC6824954.1"/>
    <property type="molecule type" value="Genomic_DNA"/>
</dbReference>
<gene>
    <name evidence="1" type="ORF">ACFQEV_08115</name>
</gene>
<name>A0ABD5TXI5_9EURY</name>
<protein>
    <recommendedName>
        <fullName evidence="3">Small CPxCG-related zinc finger protein</fullName>
    </recommendedName>
</protein>
<accession>A0ABD5TXI5</accession>
<evidence type="ECO:0000313" key="1">
    <source>
        <dbReference type="EMBL" id="MFC6824954.1"/>
    </source>
</evidence>
<sequence length="63" mass="6820">MTTVTAISTDEALPVTCPSCQNVIPVKMTSKVEYTDYNPDGIIDATCAQCGEHFAVGFRRQHG</sequence>
<proteinExistence type="predicted"/>